<feature type="transmembrane region" description="Helical" evidence="9">
    <location>
        <begin position="44"/>
        <end position="62"/>
    </location>
</feature>
<reference evidence="11 12" key="1">
    <citation type="submission" date="2016-06" db="EMBL/GenBank/DDBJ databases">
        <authorList>
            <person name="Kjaerup R.B."/>
            <person name="Dalgaard T.S."/>
            <person name="Juul-Madsen H.R."/>
        </authorList>
    </citation>
    <scope>NUCLEOTIDE SEQUENCE [LARGE SCALE GENOMIC DNA]</scope>
    <source>
        <strain evidence="11 12">CECT 5080</strain>
    </source>
</reference>
<evidence type="ECO:0000256" key="5">
    <source>
        <dbReference type="ARBA" id="ARBA00022692"/>
    </source>
</evidence>
<keyword evidence="7 9" id="KW-0472">Membrane</keyword>
<feature type="transmembrane region" description="Helical" evidence="9">
    <location>
        <begin position="186"/>
        <end position="205"/>
    </location>
</feature>
<feature type="transmembrane region" description="Helical" evidence="9">
    <location>
        <begin position="102"/>
        <end position="132"/>
    </location>
</feature>
<dbReference type="GO" id="GO:0005886">
    <property type="term" value="C:plasma membrane"/>
    <property type="evidence" value="ECO:0007669"/>
    <property type="project" value="UniProtKB-SubCell"/>
</dbReference>
<dbReference type="PANTHER" id="PTHR38686">
    <property type="entry name" value="APOLIPOPROTEIN N-ACYLTRANSFERASE"/>
    <property type="match status" value="1"/>
</dbReference>
<gene>
    <name evidence="9 11" type="primary">lnt</name>
    <name evidence="11" type="ORF">MAQ5080_00500</name>
</gene>
<evidence type="ECO:0000259" key="10">
    <source>
        <dbReference type="PROSITE" id="PS50263"/>
    </source>
</evidence>
<dbReference type="Pfam" id="PF00795">
    <property type="entry name" value="CN_hydrolase"/>
    <property type="match status" value="1"/>
</dbReference>
<evidence type="ECO:0000256" key="9">
    <source>
        <dbReference type="HAMAP-Rule" id="MF_01148"/>
    </source>
</evidence>
<dbReference type="HAMAP" id="MF_01148">
    <property type="entry name" value="Lnt"/>
    <property type="match status" value="1"/>
</dbReference>
<comment type="catalytic activity">
    <reaction evidence="9">
        <text>N-terminal S-1,2-diacyl-sn-glyceryl-L-cysteinyl-[lipoprotein] + a glycerophospholipid = N-acyl-S-1,2-diacyl-sn-glyceryl-L-cysteinyl-[lipoprotein] + a 2-acyl-sn-glycero-3-phospholipid + H(+)</text>
        <dbReference type="Rhea" id="RHEA:48228"/>
        <dbReference type="Rhea" id="RHEA-COMP:14681"/>
        <dbReference type="Rhea" id="RHEA-COMP:14684"/>
        <dbReference type="ChEBI" id="CHEBI:15378"/>
        <dbReference type="ChEBI" id="CHEBI:136912"/>
        <dbReference type="ChEBI" id="CHEBI:140656"/>
        <dbReference type="ChEBI" id="CHEBI:140657"/>
        <dbReference type="ChEBI" id="CHEBI:140660"/>
        <dbReference type="EC" id="2.3.1.269"/>
    </reaction>
</comment>
<dbReference type="CDD" id="cd07571">
    <property type="entry name" value="ALP_N-acyl_transferase"/>
    <property type="match status" value="1"/>
</dbReference>
<comment type="pathway">
    <text evidence="9">Protein modification; lipoprotein biosynthesis (N-acyl transfer).</text>
</comment>
<feature type="transmembrane region" description="Helical" evidence="9">
    <location>
        <begin position="144"/>
        <end position="166"/>
    </location>
</feature>
<evidence type="ECO:0000313" key="12">
    <source>
        <dbReference type="Proteomes" id="UP000092627"/>
    </source>
</evidence>
<evidence type="ECO:0000256" key="2">
    <source>
        <dbReference type="ARBA" id="ARBA00010065"/>
    </source>
</evidence>
<dbReference type="AlphaFoldDB" id="A0A1A8T4E9"/>
<comment type="subcellular location">
    <subcellularLocation>
        <location evidence="1 9">Cell membrane</location>
        <topology evidence="1 9">Multi-pass membrane protein</topology>
    </subcellularLocation>
</comment>
<keyword evidence="11" id="KW-0449">Lipoprotein</keyword>
<dbReference type="GO" id="GO:0042158">
    <property type="term" value="P:lipoprotein biosynthetic process"/>
    <property type="evidence" value="ECO:0007669"/>
    <property type="project" value="UniProtKB-UniRule"/>
</dbReference>
<evidence type="ECO:0000313" key="11">
    <source>
        <dbReference type="EMBL" id="SBS26367.1"/>
    </source>
</evidence>
<dbReference type="GO" id="GO:0016410">
    <property type="term" value="F:N-acyltransferase activity"/>
    <property type="evidence" value="ECO:0007669"/>
    <property type="project" value="UniProtKB-UniRule"/>
</dbReference>
<feature type="domain" description="CN hydrolase" evidence="10">
    <location>
        <begin position="245"/>
        <end position="485"/>
    </location>
</feature>
<comment type="similarity">
    <text evidence="2 9">Belongs to the CN hydrolase family. Apolipoprotein N-acyltransferase subfamily.</text>
</comment>
<dbReference type="EC" id="2.3.1.269" evidence="9"/>
<proteinExistence type="inferred from homology"/>
<dbReference type="NCBIfam" id="TIGR00546">
    <property type="entry name" value="lnt"/>
    <property type="match status" value="1"/>
</dbReference>
<evidence type="ECO:0000256" key="8">
    <source>
        <dbReference type="ARBA" id="ARBA00023315"/>
    </source>
</evidence>
<keyword evidence="3 9" id="KW-1003">Cell membrane</keyword>
<evidence type="ECO:0000256" key="1">
    <source>
        <dbReference type="ARBA" id="ARBA00004651"/>
    </source>
</evidence>
<keyword evidence="5 9" id="KW-0812">Transmembrane</keyword>
<protein>
    <recommendedName>
        <fullName evidence="9">Apolipoprotein N-acyltransferase</fullName>
        <shortName evidence="9">ALP N-acyltransferase</shortName>
        <ecNumber evidence="9">2.3.1.269</ecNumber>
    </recommendedName>
</protein>
<feature type="transmembrane region" description="Helical" evidence="9">
    <location>
        <begin position="495"/>
        <end position="516"/>
    </location>
</feature>
<organism evidence="11 12">
    <name type="scientific">Marinomonas aquimarina</name>
    <dbReference type="NCBI Taxonomy" id="295068"/>
    <lineage>
        <taxon>Bacteria</taxon>
        <taxon>Pseudomonadati</taxon>
        <taxon>Pseudomonadota</taxon>
        <taxon>Gammaproteobacteria</taxon>
        <taxon>Oceanospirillales</taxon>
        <taxon>Oceanospirillaceae</taxon>
        <taxon>Marinomonas</taxon>
    </lineage>
</organism>
<feature type="transmembrane region" description="Helical" evidence="9">
    <location>
        <begin position="212"/>
        <end position="230"/>
    </location>
</feature>
<name>A0A1A8T4E9_9GAMM</name>
<evidence type="ECO:0000256" key="6">
    <source>
        <dbReference type="ARBA" id="ARBA00022989"/>
    </source>
</evidence>
<dbReference type="Proteomes" id="UP000092627">
    <property type="component" value="Unassembled WGS sequence"/>
</dbReference>
<dbReference type="SUPFAM" id="SSF56317">
    <property type="entry name" value="Carbon-nitrogen hydrolase"/>
    <property type="match status" value="1"/>
</dbReference>
<accession>A0A1A8T4E9</accession>
<dbReference type="PROSITE" id="PS50263">
    <property type="entry name" value="CN_HYDROLASE"/>
    <property type="match status" value="1"/>
</dbReference>
<dbReference type="STRING" id="295068.MAQ5080_00500"/>
<evidence type="ECO:0000256" key="7">
    <source>
        <dbReference type="ARBA" id="ARBA00023136"/>
    </source>
</evidence>
<evidence type="ECO:0000256" key="3">
    <source>
        <dbReference type="ARBA" id="ARBA00022475"/>
    </source>
</evidence>
<dbReference type="Pfam" id="PF20154">
    <property type="entry name" value="LNT_N"/>
    <property type="match status" value="1"/>
</dbReference>
<keyword evidence="6 9" id="KW-1133">Transmembrane helix</keyword>
<keyword evidence="4 9" id="KW-0808">Transferase</keyword>
<dbReference type="InterPro" id="IPR045378">
    <property type="entry name" value="LNT_N"/>
</dbReference>
<evidence type="ECO:0000256" key="4">
    <source>
        <dbReference type="ARBA" id="ARBA00022679"/>
    </source>
</evidence>
<dbReference type="UniPathway" id="UPA00666"/>
<comment type="function">
    <text evidence="9">Catalyzes the phospholipid dependent N-acylation of the N-terminal cysteine of apolipoprotein, the last step in lipoprotein maturation.</text>
</comment>
<dbReference type="Gene3D" id="3.60.110.10">
    <property type="entry name" value="Carbon-nitrogen hydrolase"/>
    <property type="match status" value="1"/>
</dbReference>
<dbReference type="EMBL" id="FLOC01000002">
    <property type="protein sequence ID" value="SBS26367.1"/>
    <property type="molecule type" value="Genomic_DNA"/>
</dbReference>
<dbReference type="PANTHER" id="PTHR38686:SF1">
    <property type="entry name" value="APOLIPOPROTEIN N-ACYLTRANSFERASE"/>
    <property type="match status" value="1"/>
</dbReference>
<feature type="transmembrane region" description="Helical" evidence="9">
    <location>
        <begin position="74"/>
        <end position="96"/>
    </location>
</feature>
<dbReference type="RefSeq" id="WP_082860991.1">
    <property type="nucleotide sequence ID" value="NZ_FLOC01000002.1"/>
</dbReference>
<dbReference type="InterPro" id="IPR003010">
    <property type="entry name" value="C-N_Hydrolase"/>
</dbReference>
<sequence>MSYTATFTTDVTGWRLRLLHSLQTRPALHCLGLLLAGGLSTLSFAPFYIWPIYLLALSYLMLAWQGANSCKHSFLFGISFALGLFASGISWVYVSIANFGQVGFAVAILITFGLIAAASCYWGIAGVVYNTLRRRLRTPFRVPLFVVIILLFEWLRSTLFTGFPWLLPGYIVEKSWLFEALPIGGIWFASALVLLTSAAIGMALLLAQHYRYLLLVLTLWVGAAGLHFSAPDYVTETDTHNVTLIQGNVAQDEKWLPETAAPTLTYYQQATFENLESDIVVWPETAITYVLHQVEPYLEPFSKDLEHLGTTVITGVPVWDEERSSYFNGVWATGNGFGVYEKQKLVPFGEYVPLEDWFGPIFDLFGMPMSQFRKGPANQPTLQAGELSIAPFICYEVVYPDLVRAMVRDSDVLLTISNDGWFGRSIGPLQHLQIAQFRAKEAGRYMIRATNTGVSALIDTKGQIVSELPQFVRATLTGSIATVTGNTPYVMHGNLALWLLLALLIGLSFLPSFRLFKHR</sequence>
<keyword evidence="8 9" id="KW-0012">Acyltransferase</keyword>
<dbReference type="OrthoDB" id="9804277at2"/>
<keyword evidence="12" id="KW-1185">Reference proteome</keyword>
<dbReference type="InterPro" id="IPR036526">
    <property type="entry name" value="C-N_Hydrolase_sf"/>
</dbReference>
<dbReference type="InterPro" id="IPR004563">
    <property type="entry name" value="Apolipo_AcylTrfase"/>
</dbReference>